<dbReference type="Proteomes" id="UP000634136">
    <property type="component" value="Unassembled WGS sequence"/>
</dbReference>
<comment type="caution">
    <text evidence="1">The sequence shown here is derived from an EMBL/GenBank/DDBJ whole genome shotgun (WGS) entry which is preliminary data.</text>
</comment>
<evidence type="ECO:0000313" key="1">
    <source>
        <dbReference type="EMBL" id="KAF7836911.1"/>
    </source>
</evidence>
<dbReference type="EMBL" id="JAAIUW010000004">
    <property type="protein sequence ID" value="KAF7836911.1"/>
    <property type="molecule type" value="Genomic_DNA"/>
</dbReference>
<dbReference type="AlphaFoldDB" id="A0A835CCS2"/>
<reference evidence="1" key="1">
    <citation type="submission" date="2020-09" db="EMBL/GenBank/DDBJ databases">
        <title>Genome-Enabled Discovery of Anthraquinone Biosynthesis in Senna tora.</title>
        <authorList>
            <person name="Kang S.-H."/>
            <person name="Pandey R.P."/>
            <person name="Lee C.-M."/>
            <person name="Sim J.-S."/>
            <person name="Jeong J.-T."/>
            <person name="Choi B.-S."/>
            <person name="Jung M."/>
            <person name="Ginzburg D."/>
            <person name="Zhao K."/>
            <person name="Won S.Y."/>
            <person name="Oh T.-J."/>
            <person name="Yu Y."/>
            <person name="Kim N.-H."/>
            <person name="Lee O.R."/>
            <person name="Lee T.-H."/>
            <person name="Bashyal P."/>
            <person name="Kim T.-S."/>
            <person name="Lee W.-H."/>
            <person name="Kawkins C."/>
            <person name="Kim C.-K."/>
            <person name="Kim J.S."/>
            <person name="Ahn B.O."/>
            <person name="Rhee S.Y."/>
            <person name="Sohng J.K."/>
        </authorList>
    </citation>
    <scope>NUCLEOTIDE SEQUENCE</scope>
    <source>
        <tissue evidence="1">Leaf</tissue>
    </source>
</reference>
<gene>
    <name evidence="1" type="ORF">G2W53_011770</name>
</gene>
<proteinExistence type="predicted"/>
<organism evidence="1 2">
    <name type="scientific">Senna tora</name>
    <dbReference type="NCBI Taxonomy" id="362788"/>
    <lineage>
        <taxon>Eukaryota</taxon>
        <taxon>Viridiplantae</taxon>
        <taxon>Streptophyta</taxon>
        <taxon>Embryophyta</taxon>
        <taxon>Tracheophyta</taxon>
        <taxon>Spermatophyta</taxon>
        <taxon>Magnoliopsida</taxon>
        <taxon>eudicotyledons</taxon>
        <taxon>Gunneridae</taxon>
        <taxon>Pentapetalae</taxon>
        <taxon>rosids</taxon>
        <taxon>fabids</taxon>
        <taxon>Fabales</taxon>
        <taxon>Fabaceae</taxon>
        <taxon>Caesalpinioideae</taxon>
        <taxon>Cassia clade</taxon>
        <taxon>Senna</taxon>
    </lineage>
</organism>
<accession>A0A835CCS2</accession>
<sequence>MVGGMGWRREVMAYTELGGGVQCKQGMNNVRWRDMSGHGIDRCGMTNERPTIRLVLSENIPSKLKAMAVKFN</sequence>
<protein>
    <submittedName>
        <fullName evidence="1">Uncharacterized protein</fullName>
    </submittedName>
</protein>
<evidence type="ECO:0000313" key="2">
    <source>
        <dbReference type="Proteomes" id="UP000634136"/>
    </source>
</evidence>
<name>A0A835CCS2_9FABA</name>
<keyword evidence="2" id="KW-1185">Reference proteome</keyword>